<keyword evidence="3" id="KW-1003">Cell membrane</keyword>
<sequence length="324" mass="34389">MNKKTAHNADPSINAAPTADIERPAGNIGEDALKTVADTQPVSRTRLIFRRLFSSPRFWIGGSILAFMVLFAVFGNMFNIYGPNDQDAFNLNKAPSAEHWFGTDTDGYDIYAQVVVGLRKSIIIGLAAGIIGTIIAAIMGSLAGYLGGKVEMAINWLINFMLVLPSFFVLLLFAPALKGLSWVAIIIIVALFAWMVTAQVVKAQTKSLRNAEFVQAARYMGLGTPTILVRHIIPNIASLLIVDATLGVVGAVLAETSLSFFGLGVQSPDISIGTLLSAGTSGAVTRPWVFLFPAAALVLLLTAVSVVADALRDAIDPTSGVNRG</sequence>
<dbReference type="PANTHER" id="PTHR43386">
    <property type="entry name" value="OLIGOPEPTIDE TRANSPORT SYSTEM PERMEASE PROTEIN APPC"/>
    <property type="match status" value="1"/>
</dbReference>
<evidence type="ECO:0000259" key="14">
    <source>
        <dbReference type="PROSITE" id="PS50928"/>
    </source>
</evidence>
<feature type="transmembrane region" description="Helical" evidence="12">
    <location>
        <begin position="153"/>
        <end position="174"/>
    </location>
</feature>
<dbReference type="InterPro" id="IPR050366">
    <property type="entry name" value="BP-dependent_transpt_permease"/>
</dbReference>
<evidence type="ECO:0000256" key="6">
    <source>
        <dbReference type="ARBA" id="ARBA00022856"/>
    </source>
</evidence>
<keyword evidence="4" id="KW-0997">Cell inner membrane</keyword>
<keyword evidence="6" id="KW-0571">Peptide transport</keyword>
<comment type="similarity">
    <text evidence="10">Belongs to the binding-protein-dependent transport system permease family. OppBC subfamily.</text>
</comment>
<keyword evidence="2 12" id="KW-0813">Transport</keyword>
<feature type="transmembrane region" description="Helical" evidence="12">
    <location>
        <begin position="58"/>
        <end position="81"/>
    </location>
</feature>
<gene>
    <name evidence="15" type="primary">oppC</name>
    <name evidence="15" type="ORF">Bravens_02027</name>
</gene>
<evidence type="ECO:0000256" key="4">
    <source>
        <dbReference type="ARBA" id="ARBA00022519"/>
    </source>
</evidence>
<dbReference type="SUPFAM" id="SSF161098">
    <property type="entry name" value="MetI-like"/>
    <property type="match status" value="1"/>
</dbReference>
<evidence type="ECO:0000313" key="16">
    <source>
        <dbReference type="Proteomes" id="UP000243589"/>
    </source>
</evidence>
<dbReference type="GO" id="GO:0005886">
    <property type="term" value="C:plasma membrane"/>
    <property type="evidence" value="ECO:0007669"/>
    <property type="project" value="UniProtKB-SubCell"/>
</dbReference>
<comment type="caution">
    <text evidence="15">The sequence shown here is derived from an EMBL/GenBank/DDBJ whole genome shotgun (WGS) entry which is preliminary data.</text>
</comment>
<dbReference type="Pfam" id="PF00528">
    <property type="entry name" value="BPD_transp_1"/>
    <property type="match status" value="1"/>
</dbReference>
<feature type="transmembrane region" description="Helical" evidence="12">
    <location>
        <begin position="232"/>
        <end position="254"/>
    </location>
</feature>
<dbReference type="GO" id="GO:0015031">
    <property type="term" value="P:protein transport"/>
    <property type="evidence" value="ECO:0007669"/>
    <property type="project" value="UniProtKB-KW"/>
</dbReference>
<feature type="transmembrane region" description="Helical" evidence="12">
    <location>
        <begin position="180"/>
        <end position="201"/>
    </location>
</feature>
<dbReference type="PATRIC" id="fig|479117.4.peg.2012"/>
<dbReference type="PROSITE" id="PS50928">
    <property type="entry name" value="ABC_TM1"/>
    <property type="match status" value="1"/>
</dbReference>
<evidence type="ECO:0000256" key="10">
    <source>
        <dbReference type="ARBA" id="ARBA00024202"/>
    </source>
</evidence>
<evidence type="ECO:0000256" key="9">
    <source>
        <dbReference type="ARBA" id="ARBA00023136"/>
    </source>
</evidence>
<dbReference type="AlphaFoldDB" id="A0A150H506"/>
<dbReference type="PANTHER" id="PTHR43386:SF2">
    <property type="entry name" value="OLIGOPEPTIDE TRANSPORT SYSTEM PERMEASE PROTEIN OPPC"/>
    <property type="match status" value="1"/>
</dbReference>
<evidence type="ECO:0000256" key="3">
    <source>
        <dbReference type="ARBA" id="ARBA00022475"/>
    </source>
</evidence>
<keyword evidence="5 12" id="KW-0812">Transmembrane</keyword>
<comment type="subcellular location">
    <subcellularLocation>
        <location evidence="1">Cell inner membrane</location>
        <topology evidence="1">Multi-pass membrane protein</topology>
    </subcellularLocation>
    <subcellularLocation>
        <location evidence="12">Cell membrane</location>
        <topology evidence="12">Multi-pass membrane protein</topology>
    </subcellularLocation>
</comment>
<keyword evidence="7" id="KW-0653">Protein transport</keyword>
<evidence type="ECO:0000256" key="1">
    <source>
        <dbReference type="ARBA" id="ARBA00004429"/>
    </source>
</evidence>
<proteinExistence type="inferred from homology"/>
<dbReference type="InterPro" id="IPR025966">
    <property type="entry name" value="OppC_N"/>
</dbReference>
<protein>
    <recommendedName>
        <fullName evidence="11">Oligopeptide transport system permease protein OppC</fullName>
    </recommendedName>
</protein>
<evidence type="ECO:0000256" key="7">
    <source>
        <dbReference type="ARBA" id="ARBA00022927"/>
    </source>
</evidence>
<evidence type="ECO:0000256" key="5">
    <source>
        <dbReference type="ARBA" id="ARBA00022692"/>
    </source>
</evidence>
<keyword evidence="9 12" id="KW-0472">Membrane</keyword>
<feature type="transmembrane region" description="Helical" evidence="12">
    <location>
        <begin position="122"/>
        <end position="146"/>
    </location>
</feature>
<dbReference type="GO" id="GO:0015833">
    <property type="term" value="P:peptide transport"/>
    <property type="evidence" value="ECO:0007669"/>
    <property type="project" value="UniProtKB-KW"/>
</dbReference>
<dbReference type="CDD" id="cd06261">
    <property type="entry name" value="TM_PBP2"/>
    <property type="match status" value="1"/>
</dbReference>
<dbReference type="EMBL" id="LQQC01000013">
    <property type="protein sequence ID" value="KXZ57197.1"/>
    <property type="molecule type" value="Genomic_DNA"/>
</dbReference>
<evidence type="ECO:0000256" key="11">
    <source>
        <dbReference type="ARBA" id="ARBA00072251"/>
    </source>
</evidence>
<feature type="region of interest" description="Disordered" evidence="13">
    <location>
        <begin position="1"/>
        <end position="24"/>
    </location>
</feature>
<dbReference type="InterPro" id="IPR000515">
    <property type="entry name" value="MetI-like"/>
</dbReference>
<feature type="transmembrane region" description="Helical" evidence="12">
    <location>
        <begin position="288"/>
        <end position="308"/>
    </location>
</feature>
<evidence type="ECO:0000256" key="13">
    <source>
        <dbReference type="SAM" id="MobiDB-lite"/>
    </source>
</evidence>
<evidence type="ECO:0000256" key="8">
    <source>
        <dbReference type="ARBA" id="ARBA00022989"/>
    </source>
</evidence>
<dbReference type="Pfam" id="PF12911">
    <property type="entry name" value="OppC_N"/>
    <property type="match status" value="1"/>
</dbReference>
<name>A0A150H506_9MICO</name>
<evidence type="ECO:0000256" key="12">
    <source>
        <dbReference type="RuleBase" id="RU363032"/>
    </source>
</evidence>
<evidence type="ECO:0000313" key="15">
    <source>
        <dbReference type="EMBL" id="KXZ57197.1"/>
    </source>
</evidence>
<keyword evidence="16" id="KW-1185">Reference proteome</keyword>
<accession>A0A150H506</accession>
<organism evidence="15 16">
    <name type="scientific">Brevibacterium ravenspurgense</name>
    <dbReference type="NCBI Taxonomy" id="479117"/>
    <lineage>
        <taxon>Bacteria</taxon>
        <taxon>Bacillati</taxon>
        <taxon>Actinomycetota</taxon>
        <taxon>Actinomycetes</taxon>
        <taxon>Micrococcales</taxon>
        <taxon>Brevibacteriaceae</taxon>
        <taxon>Brevibacterium</taxon>
    </lineage>
</organism>
<feature type="domain" description="ABC transmembrane type-1" evidence="14">
    <location>
        <begin position="118"/>
        <end position="312"/>
    </location>
</feature>
<dbReference type="Gene3D" id="1.10.3720.10">
    <property type="entry name" value="MetI-like"/>
    <property type="match status" value="1"/>
</dbReference>
<keyword evidence="8 12" id="KW-1133">Transmembrane helix</keyword>
<dbReference type="InterPro" id="IPR035906">
    <property type="entry name" value="MetI-like_sf"/>
</dbReference>
<dbReference type="Proteomes" id="UP000243589">
    <property type="component" value="Unassembled WGS sequence"/>
</dbReference>
<reference evidence="15 16" key="1">
    <citation type="submission" date="2016-01" db="EMBL/GenBank/DDBJ databases">
        <title>Use of Whole Genome Sequencing to ascertain that Brevibacterium massiliense (Roux, Raoult 2009) is a later heterotypic synonym of Brevibacterium ravenspurgense (Mages 2008).</title>
        <authorList>
            <person name="Bernier A.-M."/>
            <person name="Burdz T."/>
            <person name="Huynh C."/>
            <person name="Pachecho A.L."/>
            <person name="Wiebe D."/>
            <person name="Bonner C."/>
            <person name="Bernard K."/>
        </authorList>
    </citation>
    <scope>NUCLEOTIDE SEQUENCE [LARGE SCALE GENOMIC DNA]</scope>
    <source>
        <strain evidence="15 16">CCUG56047</strain>
    </source>
</reference>
<evidence type="ECO:0000256" key="2">
    <source>
        <dbReference type="ARBA" id="ARBA00022448"/>
    </source>
</evidence>
<dbReference type="GO" id="GO:0055085">
    <property type="term" value="P:transmembrane transport"/>
    <property type="evidence" value="ECO:0007669"/>
    <property type="project" value="InterPro"/>
</dbReference>